<gene>
    <name evidence="8" type="ORF">Val02_62580</name>
</gene>
<dbReference type="InterPro" id="IPR001867">
    <property type="entry name" value="OmpR/PhoB-type_DNA-bd"/>
</dbReference>
<dbReference type="InterPro" id="IPR016032">
    <property type="entry name" value="Sig_transdc_resp-reg_C-effctor"/>
</dbReference>
<feature type="compositionally biased region" description="Low complexity" evidence="5">
    <location>
        <begin position="268"/>
        <end position="278"/>
    </location>
</feature>
<dbReference type="Proteomes" id="UP000619260">
    <property type="component" value="Unassembled WGS sequence"/>
</dbReference>
<dbReference type="Gene3D" id="3.10.350.10">
    <property type="entry name" value="LysM domain"/>
    <property type="match status" value="1"/>
</dbReference>
<sequence length="1077" mass="112694">MLTTLASLARRIAGLAALALLLIGVPYALLTYLPSPLPHEVPSWTDVADALTTHLTDETLGLALVAALWATWLSFAWSVAAELLAVLAGVRLPQPRAFTPTRGLAAVLVAAITGGILATAAQAHPPAGAAFAATPTPTASAVSTSPATPTATDAGTVTVDAVATTSTATTPTSVTLAATSPAMMDVHAGAARSVAGGEVTLVANGHRYSYTVRPGDSLSDIAKTWLGDANRWPEIFALNRGVHFTNPGGTLRNPDIIRPGWTLDLPDDATPPAGLTPAAPTPPAGSDPPSSAPEAAPPPDPEPVTPSTSTAPSVDSTPPSVPVDDGVIADPPPQDSTQPQTPSQNSDDDRAPSTSAPVPGVHLGSGSWVDVGLVAALLAAVALVWAHRRRHQRRRDLSADLIVDDPMPPVVTHLRRGLRTGERVTAASVRDLHAYRTFLDDLRTAGTDDAPAADDDTVDFPAPLVADTPTSDTSDPDATAEEDGAEGDGEGDGDGDDLWDLLADPPPPVTPALTNPIVDMWPPAGIGLTGPAAEAAARGFLVAALAAGGVDEPHSRGYVVIPAATLATLLGADAVLLPDSDRLTVTADLNHGLTILEQEALTRSRILYDNEVDNLTALRETDPMAPYMPPTVLITDVNADHERVRIAALLSASPHVDIHGVLLGDWPHGNTVIVAEDGTLTPATSDAARHGAHLADTGRLTILAPDEATDLLRVLIESHNGEPIGTAYDRPDSPAETAPSADEAMIAAADAEATESANPAETTDDAVVPDQSDVRDGRDDLPARTTGPAQGLEPLGSGEERREKDDGERPANLGAANGCTPVTVHLLGRPHIVDAPQDERLRPQAVELLAYLAARGGTASQDDILEDLIPEMPARSAPQRLHTIVSNLRRIATLIGGTQDYIEFTRTKQYRLNRDAFRIDLWQMQDAIRDALTATDSNGRIAALRRAVGLYTGPFADITRRYDWAETYREAARRQAVDAVLTLAETLTVTGETMEALAVLDAATAHHPHAEQIARAIMRIHAGRSDADAIRATRTALRRRLDDIDAEAGDETLALADELLAGLPQQQRSPHAAGGPT</sequence>
<feature type="transmembrane region" description="Helical" evidence="6">
    <location>
        <begin position="12"/>
        <end position="33"/>
    </location>
</feature>
<keyword evidence="2" id="KW-0805">Transcription regulation</keyword>
<evidence type="ECO:0000259" key="7">
    <source>
        <dbReference type="PROSITE" id="PS51782"/>
    </source>
</evidence>
<protein>
    <recommendedName>
        <fullName evidence="7">LysM domain-containing protein</fullName>
    </recommendedName>
</protein>
<keyword evidence="3" id="KW-0238">DNA-binding</keyword>
<comment type="caution">
    <text evidence="8">The sequence shown here is derived from an EMBL/GenBank/DDBJ whole genome shotgun (WGS) entry which is preliminary data.</text>
</comment>
<dbReference type="InterPro" id="IPR005158">
    <property type="entry name" value="BTAD"/>
</dbReference>
<dbReference type="GO" id="GO:0006355">
    <property type="term" value="P:regulation of DNA-templated transcription"/>
    <property type="evidence" value="ECO:0007669"/>
    <property type="project" value="InterPro"/>
</dbReference>
<name>A0A8J3YRW7_9ACTN</name>
<dbReference type="InterPro" id="IPR051677">
    <property type="entry name" value="AfsR-DnrI-RedD_regulator"/>
</dbReference>
<comment type="similarity">
    <text evidence="1">Belongs to the AfsR/DnrI/RedD regulatory family.</text>
</comment>
<evidence type="ECO:0000256" key="4">
    <source>
        <dbReference type="ARBA" id="ARBA00023163"/>
    </source>
</evidence>
<evidence type="ECO:0000313" key="9">
    <source>
        <dbReference type="Proteomes" id="UP000619260"/>
    </source>
</evidence>
<dbReference type="CDD" id="cd00118">
    <property type="entry name" value="LysM"/>
    <property type="match status" value="1"/>
</dbReference>
<keyword evidence="6" id="KW-0472">Membrane</keyword>
<dbReference type="Pfam" id="PF01476">
    <property type="entry name" value="LysM"/>
    <property type="match status" value="1"/>
</dbReference>
<dbReference type="GO" id="GO:0000160">
    <property type="term" value="P:phosphorelay signal transduction system"/>
    <property type="evidence" value="ECO:0007669"/>
    <property type="project" value="InterPro"/>
</dbReference>
<dbReference type="InterPro" id="IPR011990">
    <property type="entry name" value="TPR-like_helical_dom_sf"/>
</dbReference>
<dbReference type="SUPFAM" id="SSF46894">
    <property type="entry name" value="C-terminal effector domain of the bipartite response regulators"/>
    <property type="match status" value="1"/>
</dbReference>
<dbReference type="PANTHER" id="PTHR35807:SF1">
    <property type="entry name" value="TRANSCRIPTIONAL REGULATOR REDD"/>
    <property type="match status" value="1"/>
</dbReference>
<feature type="domain" description="LysM" evidence="7">
    <location>
        <begin position="208"/>
        <end position="265"/>
    </location>
</feature>
<dbReference type="InterPro" id="IPR018392">
    <property type="entry name" value="LysM"/>
</dbReference>
<keyword evidence="6" id="KW-0812">Transmembrane</keyword>
<dbReference type="SMART" id="SM01043">
    <property type="entry name" value="BTAD"/>
    <property type="match status" value="1"/>
</dbReference>
<evidence type="ECO:0000256" key="6">
    <source>
        <dbReference type="SAM" id="Phobius"/>
    </source>
</evidence>
<feature type="compositionally biased region" description="Basic and acidic residues" evidence="5">
    <location>
        <begin position="798"/>
        <end position="809"/>
    </location>
</feature>
<feature type="transmembrane region" description="Helical" evidence="6">
    <location>
        <begin position="62"/>
        <end position="90"/>
    </location>
</feature>
<dbReference type="Gene3D" id="1.25.40.10">
    <property type="entry name" value="Tetratricopeptide repeat domain"/>
    <property type="match status" value="1"/>
</dbReference>
<feature type="region of interest" description="Disordered" evidence="5">
    <location>
        <begin position="248"/>
        <end position="359"/>
    </location>
</feature>
<dbReference type="SMART" id="SM00862">
    <property type="entry name" value="Trans_reg_C"/>
    <property type="match status" value="1"/>
</dbReference>
<dbReference type="Gene3D" id="1.10.10.10">
    <property type="entry name" value="Winged helix-like DNA-binding domain superfamily/Winged helix DNA-binding domain"/>
    <property type="match status" value="1"/>
</dbReference>
<organism evidence="8 9">
    <name type="scientific">Virgisporangium aliadipatigenens</name>
    <dbReference type="NCBI Taxonomy" id="741659"/>
    <lineage>
        <taxon>Bacteria</taxon>
        <taxon>Bacillati</taxon>
        <taxon>Actinomycetota</taxon>
        <taxon>Actinomycetes</taxon>
        <taxon>Micromonosporales</taxon>
        <taxon>Micromonosporaceae</taxon>
        <taxon>Virgisporangium</taxon>
    </lineage>
</organism>
<proteinExistence type="inferred from homology"/>
<evidence type="ECO:0000256" key="2">
    <source>
        <dbReference type="ARBA" id="ARBA00023015"/>
    </source>
</evidence>
<dbReference type="SUPFAM" id="SSF48452">
    <property type="entry name" value="TPR-like"/>
    <property type="match status" value="1"/>
</dbReference>
<feature type="transmembrane region" description="Helical" evidence="6">
    <location>
        <begin position="102"/>
        <end position="121"/>
    </location>
</feature>
<evidence type="ECO:0000256" key="1">
    <source>
        <dbReference type="ARBA" id="ARBA00005820"/>
    </source>
</evidence>
<feature type="compositionally biased region" description="Low complexity" evidence="5">
    <location>
        <begin position="459"/>
        <end position="473"/>
    </location>
</feature>
<feature type="compositionally biased region" description="Low complexity" evidence="5">
    <location>
        <begin position="738"/>
        <end position="760"/>
    </location>
</feature>
<keyword evidence="4" id="KW-0804">Transcription</keyword>
<dbReference type="PROSITE" id="PS51782">
    <property type="entry name" value="LYSM"/>
    <property type="match status" value="1"/>
</dbReference>
<feature type="region of interest" description="Disordered" evidence="5">
    <location>
        <begin position="722"/>
        <end position="817"/>
    </location>
</feature>
<accession>A0A8J3YRW7</accession>
<dbReference type="EMBL" id="BOPF01000026">
    <property type="protein sequence ID" value="GIJ49372.1"/>
    <property type="molecule type" value="Genomic_DNA"/>
</dbReference>
<dbReference type="Pfam" id="PF03704">
    <property type="entry name" value="BTAD"/>
    <property type="match status" value="1"/>
</dbReference>
<dbReference type="RefSeq" id="WP_203902840.1">
    <property type="nucleotide sequence ID" value="NZ_BOPF01000026.1"/>
</dbReference>
<feature type="compositionally biased region" description="Low complexity" evidence="5">
    <location>
        <begin position="335"/>
        <end position="344"/>
    </location>
</feature>
<keyword evidence="9" id="KW-1185">Reference proteome</keyword>
<dbReference type="InterPro" id="IPR036779">
    <property type="entry name" value="LysM_dom_sf"/>
</dbReference>
<keyword evidence="6" id="KW-1133">Transmembrane helix</keyword>
<feature type="compositionally biased region" description="Pro residues" evidence="5">
    <location>
        <begin position="295"/>
        <end position="304"/>
    </location>
</feature>
<dbReference type="InterPro" id="IPR036388">
    <property type="entry name" value="WH-like_DNA-bd_sf"/>
</dbReference>
<reference evidence="8" key="1">
    <citation type="submission" date="2021-01" db="EMBL/GenBank/DDBJ databases">
        <title>Whole genome shotgun sequence of Virgisporangium aliadipatigenens NBRC 105644.</title>
        <authorList>
            <person name="Komaki H."/>
            <person name="Tamura T."/>
        </authorList>
    </citation>
    <scope>NUCLEOTIDE SEQUENCE</scope>
    <source>
        <strain evidence="8">NBRC 105644</strain>
    </source>
</reference>
<evidence type="ECO:0000313" key="8">
    <source>
        <dbReference type="EMBL" id="GIJ49372.1"/>
    </source>
</evidence>
<evidence type="ECO:0000256" key="3">
    <source>
        <dbReference type="ARBA" id="ARBA00023125"/>
    </source>
</evidence>
<evidence type="ECO:0000256" key="5">
    <source>
        <dbReference type="SAM" id="MobiDB-lite"/>
    </source>
</evidence>
<dbReference type="PANTHER" id="PTHR35807">
    <property type="entry name" value="TRANSCRIPTIONAL REGULATOR REDD-RELATED"/>
    <property type="match status" value="1"/>
</dbReference>
<feature type="region of interest" description="Disordered" evidence="5">
    <location>
        <begin position="449"/>
        <end position="499"/>
    </location>
</feature>
<dbReference type="AlphaFoldDB" id="A0A8J3YRW7"/>
<feature type="compositionally biased region" description="Acidic residues" evidence="5">
    <location>
        <begin position="474"/>
        <end position="499"/>
    </location>
</feature>
<feature type="compositionally biased region" description="Low complexity" evidence="5">
    <location>
        <begin position="305"/>
        <end position="325"/>
    </location>
</feature>
<dbReference type="GO" id="GO:0003677">
    <property type="term" value="F:DNA binding"/>
    <property type="evidence" value="ECO:0007669"/>
    <property type="project" value="UniProtKB-KW"/>
</dbReference>
<feature type="compositionally biased region" description="Basic and acidic residues" evidence="5">
    <location>
        <begin position="772"/>
        <end position="782"/>
    </location>
</feature>